<dbReference type="AlphaFoldDB" id="A0A645FJ55"/>
<sequence length="154" mass="18375">MWKFVELRNKTFIGSKVDIGFINYYYSPEPFQQLHNFISVQAICRRVIGRTQPNYFCVYICCIHYFIGLYIKIFIQHHFTILHIVNIGTHFIHPISRIYSHNIIFAWLAKSPVQKINGFVTSVSKKDSIGFYIFYFRNLIFHLALMWIGISIKW</sequence>
<organism evidence="2">
    <name type="scientific">bioreactor metagenome</name>
    <dbReference type="NCBI Taxonomy" id="1076179"/>
    <lineage>
        <taxon>unclassified sequences</taxon>
        <taxon>metagenomes</taxon>
        <taxon>ecological metagenomes</taxon>
    </lineage>
</organism>
<proteinExistence type="predicted"/>
<feature type="transmembrane region" description="Helical" evidence="1">
    <location>
        <begin position="55"/>
        <end position="75"/>
    </location>
</feature>
<name>A0A645FJ55_9ZZZZ</name>
<keyword evidence="1" id="KW-1133">Transmembrane helix</keyword>
<evidence type="ECO:0000313" key="2">
    <source>
        <dbReference type="EMBL" id="MPN12464.1"/>
    </source>
</evidence>
<keyword evidence="1" id="KW-0812">Transmembrane</keyword>
<reference evidence="2" key="1">
    <citation type="submission" date="2019-08" db="EMBL/GenBank/DDBJ databases">
        <authorList>
            <person name="Kucharzyk K."/>
            <person name="Murdoch R.W."/>
            <person name="Higgins S."/>
            <person name="Loffler F."/>
        </authorList>
    </citation>
    <scope>NUCLEOTIDE SEQUENCE</scope>
</reference>
<dbReference type="EMBL" id="VSSQ01058817">
    <property type="protein sequence ID" value="MPN12464.1"/>
    <property type="molecule type" value="Genomic_DNA"/>
</dbReference>
<accession>A0A645FJ55</accession>
<keyword evidence="1" id="KW-0472">Membrane</keyword>
<comment type="caution">
    <text evidence="2">The sequence shown here is derived from an EMBL/GenBank/DDBJ whole genome shotgun (WGS) entry which is preliminary data.</text>
</comment>
<protein>
    <submittedName>
        <fullName evidence="2">Uncharacterized protein</fullName>
    </submittedName>
</protein>
<evidence type="ECO:0000256" key="1">
    <source>
        <dbReference type="SAM" id="Phobius"/>
    </source>
</evidence>
<gene>
    <name evidence="2" type="ORF">SDC9_159782</name>
</gene>
<feature type="transmembrane region" description="Helical" evidence="1">
    <location>
        <begin position="129"/>
        <end position="150"/>
    </location>
</feature>